<name>X1AYK9_9ZZZZ</name>
<gene>
    <name evidence="1" type="ORF">S01H4_23329</name>
</gene>
<reference evidence="1" key="1">
    <citation type="journal article" date="2014" name="Front. Microbiol.">
        <title>High frequency of phylogenetically diverse reductive dehalogenase-homologous genes in deep subseafloor sedimentary metagenomes.</title>
        <authorList>
            <person name="Kawai M."/>
            <person name="Futagami T."/>
            <person name="Toyoda A."/>
            <person name="Takaki Y."/>
            <person name="Nishi S."/>
            <person name="Hori S."/>
            <person name="Arai W."/>
            <person name="Tsubouchi T."/>
            <person name="Morono Y."/>
            <person name="Uchiyama I."/>
            <person name="Ito T."/>
            <person name="Fujiyama A."/>
            <person name="Inagaki F."/>
            <person name="Takami H."/>
        </authorList>
    </citation>
    <scope>NUCLEOTIDE SEQUENCE</scope>
    <source>
        <strain evidence="1">Expedition CK06-06</strain>
    </source>
</reference>
<organism evidence="1">
    <name type="scientific">marine sediment metagenome</name>
    <dbReference type="NCBI Taxonomy" id="412755"/>
    <lineage>
        <taxon>unclassified sequences</taxon>
        <taxon>metagenomes</taxon>
        <taxon>ecological metagenomes</taxon>
    </lineage>
</organism>
<dbReference type="EMBL" id="BART01010807">
    <property type="protein sequence ID" value="GAG77183.1"/>
    <property type="molecule type" value="Genomic_DNA"/>
</dbReference>
<feature type="non-terminal residue" evidence="1">
    <location>
        <position position="318"/>
    </location>
</feature>
<dbReference type="AlphaFoldDB" id="X1AYK9"/>
<sequence>ITSTALTPAVNVTQDIGASGLKVKDIYADHFLPNLGAVGDPSYSFEGATTTGMYNDGSGGLGFAVGGNDALSVESDGTISVDTASYETLVLANNDVPNKKYVDDSIGAIALDSIITDADADTKVDVEEGADDDTIRMDVGDSSGTHGPLTDAFVLNATAMTVDLGTASSAVAGAPITITAGAAGGGSAAGGSVTLEGGSPSTSGDGGSVILNVKAGTGAGADGSVSFQRDGTEFLNFAAGSGLITVPDALGNDISLTAGTGTATGTGGAVAITAGAGGATEGDGGSVDITAGAGIDAYTGGAINLTGGAAETGGSLVL</sequence>
<protein>
    <submittedName>
        <fullName evidence="1">Uncharacterized protein</fullName>
    </submittedName>
</protein>
<evidence type="ECO:0000313" key="1">
    <source>
        <dbReference type="EMBL" id="GAG77183.1"/>
    </source>
</evidence>
<comment type="caution">
    <text evidence="1">The sequence shown here is derived from an EMBL/GenBank/DDBJ whole genome shotgun (WGS) entry which is preliminary data.</text>
</comment>
<accession>X1AYK9</accession>
<proteinExistence type="predicted"/>
<feature type="non-terminal residue" evidence="1">
    <location>
        <position position="1"/>
    </location>
</feature>